<keyword evidence="2" id="KW-0479">Metal-binding</keyword>
<dbReference type="GO" id="GO:0008270">
    <property type="term" value="F:zinc ion binding"/>
    <property type="evidence" value="ECO:0007669"/>
    <property type="project" value="UniProtKB-KW"/>
</dbReference>
<protein>
    <submittedName>
        <fullName evidence="6">Uncharacterized protein</fullName>
    </submittedName>
</protein>
<sequence>MGNGISHLWSVHKITKDGKQPADKQQKLDVIEKHPEKRQNTFCQFLVNWIIDDLQPFSVVNNPSFRIFCNELDPAFLVPEAKTIKAIIYQAYNFTYPKIVEQIGKEAISVTSRTMSNWGPISKSDCCQKMAQKEDTRVPIGIFNRKQSGRTDVIVAKFAWNFSGKLRIIPVNWGKLCYNFGIMEVLQFGKFCQNGGIPTEFLIQMLRNFSVNYH</sequence>
<dbReference type="SUPFAM" id="SSF140996">
    <property type="entry name" value="Hermes dimerisation domain"/>
    <property type="match status" value="1"/>
</dbReference>
<organism evidence="6 7">
    <name type="scientific">Rhizophagus irregularis (strain DAOM 181602 / DAOM 197198 / MUCL 43194)</name>
    <name type="common">Arbuscular mycorrhizal fungus</name>
    <name type="synonym">Glomus intraradices</name>
    <dbReference type="NCBI Taxonomy" id="747089"/>
    <lineage>
        <taxon>Eukaryota</taxon>
        <taxon>Fungi</taxon>
        <taxon>Fungi incertae sedis</taxon>
        <taxon>Mucoromycota</taxon>
        <taxon>Glomeromycotina</taxon>
        <taxon>Glomeromycetes</taxon>
        <taxon>Glomerales</taxon>
        <taxon>Glomeraceae</taxon>
        <taxon>Rhizophagus</taxon>
    </lineage>
</organism>
<keyword evidence="5" id="KW-0539">Nucleus</keyword>
<comment type="caution">
    <text evidence="6">The sequence shown here is derived from an EMBL/GenBank/DDBJ whole genome shotgun (WGS) entry which is preliminary data.</text>
</comment>
<dbReference type="GO" id="GO:0005634">
    <property type="term" value="C:nucleus"/>
    <property type="evidence" value="ECO:0007669"/>
    <property type="project" value="UniProtKB-SubCell"/>
</dbReference>
<dbReference type="EMBL" id="AUPC02000309">
    <property type="protein sequence ID" value="POG62202.1"/>
    <property type="molecule type" value="Genomic_DNA"/>
</dbReference>
<reference evidence="6 7" key="2">
    <citation type="journal article" date="2018" name="New Phytol.">
        <title>High intraspecific genome diversity in the model arbuscular mycorrhizal symbiont Rhizophagus irregularis.</title>
        <authorList>
            <person name="Chen E.C.H."/>
            <person name="Morin E."/>
            <person name="Beaudet D."/>
            <person name="Noel J."/>
            <person name="Yildirir G."/>
            <person name="Ndikumana S."/>
            <person name="Charron P."/>
            <person name="St-Onge C."/>
            <person name="Giorgi J."/>
            <person name="Kruger M."/>
            <person name="Marton T."/>
            <person name="Ropars J."/>
            <person name="Grigoriev I.V."/>
            <person name="Hainaut M."/>
            <person name="Henrissat B."/>
            <person name="Roux C."/>
            <person name="Martin F."/>
            <person name="Corradi N."/>
        </authorList>
    </citation>
    <scope>NUCLEOTIDE SEQUENCE [LARGE SCALE GENOMIC DNA]</scope>
    <source>
        <strain evidence="6 7">DAOM 197198</strain>
    </source>
</reference>
<keyword evidence="3" id="KW-0863">Zinc-finger</keyword>
<dbReference type="InterPro" id="IPR052035">
    <property type="entry name" value="ZnF_BED_domain_contain"/>
</dbReference>
<evidence type="ECO:0000256" key="2">
    <source>
        <dbReference type="ARBA" id="ARBA00022723"/>
    </source>
</evidence>
<dbReference type="VEuPathDB" id="FungiDB:RhiirFUN_025277"/>
<evidence type="ECO:0000256" key="1">
    <source>
        <dbReference type="ARBA" id="ARBA00004123"/>
    </source>
</evidence>
<evidence type="ECO:0000256" key="3">
    <source>
        <dbReference type="ARBA" id="ARBA00022771"/>
    </source>
</evidence>
<proteinExistence type="predicted"/>
<name>A0A2P4P9X8_RHIID</name>
<keyword evidence="7" id="KW-1185">Reference proteome</keyword>
<keyword evidence="4" id="KW-0862">Zinc</keyword>
<evidence type="ECO:0000313" key="6">
    <source>
        <dbReference type="EMBL" id="POG62202.1"/>
    </source>
</evidence>
<comment type="subcellular location">
    <subcellularLocation>
        <location evidence="1">Nucleus</location>
    </subcellularLocation>
</comment>
<dbReference type="Proteomes" id="UP000018888">
    <property type="component" value="Unassembled WGS sequence"/>
</dbReference>
<evidence type="ECO:0000256" key="5">
    <source>
        <dbReference type="ARBA" id="ARBA00023242"/>
    </source>
</evidence>
<dbReference type="PANTHER" id="PTHR46481">
    <property type="entry name" value="ZINC FINGER BED DOMAIN-CONTAINING PROTEIN 4"/>
    <property type="match status" value="1"/>
</dbReference>
<dbReference type="VEuPathDB" id="FungiDB:RhiirFUN_016409"/>
<gene>
    <name evidence="6" type="ORF">GLOIN_2v1811547</name>
</gene>
<dbReference type="AlphaFoldDB" id="A0A2P4P9X8"/>
<accession>A0A2P4P9X8</accession>
<evidence type="ECO:0000313" key="7">
    <source>
        <dbReference type="Proteomes" id="UP000018888"/>
    </source>
</evidence>
<evidence type="ECO:0000256" key="4">
    <source>
        <dbReference type="ARBA" id="ARBA00022833"/>
    </source>
</evidence>
<dbReference type="PANTHER" id="PTHR46481:SF10">
    <property type="entry name" value="ZINC FINGER BED DOMAIN-CONTAINING PROTEIN 39"/>
    <property type="match status" value="1"/>
</dbReference>
<reference evidence="6 7" key="1">
    <citation type="journal article" date="2013" name="Proc. Natl. Acad. Sci. U.S.A.">
        <title>Genome of an arbuscular mycorrhizal fungus provides insight into the oldest plant symbiosis.</title>
        <authorList>
            <person name="Tisserant E."/>
            <person name="Malbreil M."/>
            <person name="Kuo A."/>
            <person name="Kohler A."/>
            <person name="Symeonidi A."/>
            <person name="Balestrini R."/>
            <person name="Charron P."/>
            <person name="Duensing N."/>
            <person name="Frei Dit Frey N."/>
            <person name="Gianinazzi-Pearson V."/>
            <person name="Gilbert L.B."/>
            <person name="Handa Y."/>
            <person name="Herr J.R."/>
            <person name="Hijri M."/>
            <person name="Koul R."/>
            <person name="Kawaguchi M."/>
            <person name="Krajinski F."/>
            <person name="Lammers P.J."/>
            <person name="Masclaux F.G."/>
            <person name="Murat C."/>
            <person name="Morin E."/>
            <person name="Ndikumana S."/>
            <person name="Pagni M."/>
            <person name="Petitpierre D."/>
            <person name="Requena N."/>
            <person name="Rosikiewicz P."/>
            <person name="Riley R."/>
            <person name="Saito K."/>
            <person name="San Clemente H."/>
            <person name="Shapiro H."/>
            <person name="van Tuinen D."/>
            <person name="Becard G."/>
            <person name="Bonfante P."/>
            <person name="Paszkowski U."/>
            <person name="Shachar-Hill Y.Y."/>
            <person name="Tuskan G.A."/>
            <person name="Young P.W."/>
            <person name="Sanders I.R."/>
            <person name="Henrissat B."/>
            <person name="Rensing S.A."/>
            <person name="Grigoriev I.V."/>
            <person name="Corradi N."/>
            <person name="Roux C."/>
            <person name="Martin F."/>
        </authorList>
    </citation>
    <scope>NUCLEOTIDE SEQUENCE [LARGE SCALE GENOMIC DNA]</scope>
    <source>
        <strain evidence="6 7">DAOM 197198</strain>
    </source>
</reference>